<dbReference type="SUPFAM" id="SSF49785">
    <property type="entry name" value="Galactose-binding domain-like"/>
    <property type="match status" value="1"/>
</dbReference>
<comment type="similarity">
    <text evidence="1">Belongs to the glycosyl hydrolase 2 family.</text>
</comment>
<feature type="domain" description="Glycoside hydrolase family 2 catalytic" evidence="5">
    <location>
        <begin position="263"/>
        <end position="431"/>
    </location>
</feature>
<gene>
    <name evidence="9" type="ORF">GCM10011585_34610</name>
</gene>
<keyword evidence="3" id="KW-0326">Glycosidase</keyword>
<dbReference type="EMBL" id="BMGT01000004">
    <property type="protein sequence ID" value="GGG87584.1"/>
    <property type="molecule type" value="Genomic_DNA"/>
</dbReference>
<feature type="domain" description="Glycoside hydrolase family 2 immunoglobulin-like beta-sandwich" evidence="4">
    <location>
        <begin position="152"/>
        <end position="256"/>
    </location>
</feature>
<dbReference type="InterPro" id="IPR017853">
    <property type="entry name" value="GH"/>
</dbReference>
<evidence type="ECO:0000259" key="8">
    <source>
        <dbReference type="Pfam" id="PF18565"/>
    </source>
</evidence>
<dbReference type="Gene3D" id="2.60.40.10">
    <property type="entry name" value="Immunoglobulins"/>
    <property type="match status" value="3"/>
</dbReference>
<keyword evidence="10" id="KW-1185">Reference proteome</keyword>
<keyword evidence="2" id="KW-0378">Hydrolase</keyword>
<sequence length="810" mass="88541">MGDPANAEAPSFQDGSWRTVDLPHDWSIEQAPNEKNATGSGGGYFPAGIGWYRKTFSALGSWKGKEVSVEFDGVASNATVYLNGKKLGIHPYEYTSFRFDLTHDLDFSKANILAVRVDDSQQPSSRWYSGSGIYRHVRVVVTEPLHVVPWGVFVSTSEATDTSASVVVRTRLQNDSASADNATLRTTLLSASGQPVAKEQSQVQVGAGSHEEASQTIAVASPALWSPATPTLYRAVTEVIRGGKVVDRVETSFGIRTLSWSVDKGLLLNGRSIKLVGGSVHHDDGPLGAAAFDRAEERKVELLKAAGFNAVRTAHNPPSPAFLDACDRLGLLVLDEPFDVWTKSKVKYDYARFFNDWWQQDIDSMVLRDRNHPSIIVWGIGNEIPEAWTPKGGPLAKQLADRVRALDTTRPLTEAFPGATYTPSTDAVMSHLDIAGYNYNLKQNQAKDHERVPSRIMMTTESLPSAAFDNWKLAHEHSYILGEFVWTAMDYLGESGIGSWSYATPEQAGQVAQVSSMMNQMMANMGADGKDPFEAMAKQQNAAPNPMMKLMFPGFPWHAADSGDIDLTGFRKPQSYYRDILWNGGDKVFATVRLPEPEGKKIVAIGWSVYPTLPSWTWPGREGKEMQVEVYANTEKVRLYLNDKLVGEMPTGTEQQRKALFTVAYAPGTLKAVGVNGDREVTTDVLHTTGDPVKIRLTPDRKVLQADGEDLSFITVEAVDAHGLMQPNAAAEVNFTISGPGTIIAVGNGDGTSTESYQGDQRALFHGRALVVVRTSRTAGFIRLKVTAPSMASAEINLHTEPAKPGMELR</sequence>
<feature type="domain" description="Glycoside hydrolase family 2" evidence="8">
    <location>
        <begin position="695"/>
        <end position="796"/>
    </location>
</feature>
<evidence type="ECO:0000259" key="4">
    <source>
        <dbReference type="Pfam" id="PF00703"/>
    </source>
</evidence>
<dbReference type="InterPro" id="IPR040605">
    <property type="entry name" value="Glyco_hydro2_dom5"/>
</dbReference>
<dbReference type="PANTHER" id="PTHR42732">
    <property type="entry name" value="BETA-GALACTOSIDASE"/>
    <property type="match status" value="1"/>
</dbReference>
<dbReference type="InterPro" id="IPR023232">
    <property type="entry name" value="Glyco_hydro_2_AS"/>
</dbReference>
<organism evidence="9 10">
    <name type="scientific">Edaphobacter dinghuensis</name>
    <dbReference type="NCBI Taxonomy" id="1560005"/>
    <lineage>
        <taxon>Bacteria</taxon>
        <taxon>Pseudomonadati</taxon>
        <taxon>Acidobacteriota</taxon>
        <taxon>Terriglobia</taxon>
        <taxon>Terriglobales</taxon>
        <taxon>Acidobacteriaceae</taxon>
        <taxon>Edaphobacter</taxon>
    </lineage>
</organism>
<dbReference type="GO" id="GO:0005975">
    <property type="term" value="P:carbohydrate metabolic process"/>
    <property type="evidence" value="ECO:0007669"/>
    <property type="project" value="InterPro"/>
</dbReference>
<reference evidence="9" key="2">
    <citation type="submission" date="2020-09" db="EMBL/GenBank/DDBJ databases">
        <authorList>
            <person name="Sun Q."/>
            <person name="Zhou Y."/>
        </authorList>
    </citation>
    <scope>NUCLEOTIDE SEQUENCE</scope>
    <source>
        <strain evidence="9">CGMCC 1.12997</strain>
    </source>
</reference>
<dbReference type="InterPro" id="IPR036156">
    <property type="entry name" value="Beta-gal/glucu_dom_sf"/>
</dbReference>
<evidence type="ECO:0000256" key="3">
    <source>
        <dbReference type="ARBA" id="ARBA00023295"/>
    </source>
</evidence>
<dbReference type="InterPro" id="IPR051913">
    <property type="entry name" value="GH2_Domain-Containing"/>
</dbReference>
<feature type="domain" description="Glycosyl hydrolases family 2 sugar binding" evidence="6">
    <location>
        <begin position="47"/>
        <end position="139"/>
    </location>
</feature>
<reference evidence="9" key="1">
    <citation type="journal article" date="2014" name="Int. J. Syst. Evol. Microbiol.">
        <title>Complete genome sequence of Corynebacterium casei LMG S-19264T (=DSM 44701T), isolated from a smear-ripened cheese.</title>
        <authorList>
            <consortium name="US DOE Joint Genome Institute (JGI-PGF)"/>
            <person name="Walter F."/>
            <person name="Albersmeier A."/>
            <person name="Kalinowski J."/>
            <person name="Ruckert C."/>
        </authorList>
    </citation>
    <scope>NUCLEOTIDE SEQUENCE</scope>
    <source>
        <strain evidence="9">CGMCC 1.12997</strain>
    </source>
</reference>
<proteinExistence type="inferred from homology"/>
<dbReference type="GO" id="GO:0004553">
    <property type="term" value="F:hydrolase activity, hydrolyzing O-glycosyl compounds"/>
    <property type="evidence" value="ECO:0007669"/>
    <property type="project" value="InterPro"/>
</dbReference>
<dbReference type="Pfam" id="PF02837">
    <property type="entry name" value="Glyco_hydro_2_N"/>
    <property type="match status" value="1"/>
</dbReference>
<dbReference type="PROSITE" id="PS00608">
    <property type="entry name" value="GLYCOSYL_HYDROL_F2_2"/>
    <property type="match status" value="1"/>
</dbReference>
<dbReference type="Gene3D" id="2.60.120.260">
    <property type="entry name" value="Galactose-binding domain-like"/>
    <property type="match status" value="1"/>
</dbReference>
<dbReference type="AlphaFoldDB" id="A0A917MAA6"/>
<feature type="domain" description="DUF4982" evidence="7">
    <location>
        <begin position="623"/>
        <end position="681"/>
    </location>
</feature>
<evidence type="ECO:0000259" key="7">
    <source>
        <dbReference type="Pfam" id="PF16355"/>
    </source>
</evidence>
<dbReference type="PRINTS" id="PR00132">
    <property type="entry name" value="GLHYDRLASE2"/>
</dbReference>
<dbReference type="Pfam" id="PF02836">
    <property type="entry name" value="Glyco_hydro_2_C"/>
    <property type="match status" value="1"/>
</dbReference>
<evidence type="ECO:0000256" key="1">
    <source>
        <dbReference type="ARBA" id="ARBA00007401"/>
    </source>
</evidence>
<dbReference type="Pfam" id="PF16355">
    <property type="entry name" value="DUF4982"/>
    <property type="match status" value="1"/>
</dbReference>
<evidence type="ECO:0000256" key="2">
    <source>
        <dbReference type="ARBA" id="ARBA00022801"/>
    </source>
</evidence>
<dbReference type="Gene3D" id="3.20.20.80">
    <property type="entry name" value="Glycosidases"/>
    <property type="match status" value="1"/>
</dbReference>
<accession>A0A917MAA6</accession>
<dbReference type="PANTHER" id="PTHR42732:SF1">
    <property type="entry name" value="BETA-MANNOSIDASE"/>
    <property type="match status" value="1"/>
</dbReference>
<dbReference type="InterPro" id="IPR008979">
    <property type="entry name" value="Galactose-bd-like_sf"/>
</dbReference>
<dbReference type="SUPFAM" id="SSF49303">
    <property type="entry name" value="beta-Galactosidase/glucuronidase domain"/>
    <property type="match status" value="1"/>
</dbReference>
<dbReference type="SUPFAM" id="SSF51445">
    <property type="entry name" value="(Trans)glycosidases"/>
    <property type="match status" value="1"/>
</dbReference>
<dbReference type="Pfam" id="PF18565">
    <property type="entry name" value="Glyco_hydro2_C5"/>
    <property type="match status" value="1"/>
</dbReference>
<evidence type="ECO:0000259" key="6">
    <source>
        <dbReference type="Pfam" id="PF02837"/>
    </source>
</evidence>
<dbReference type="InterPro" id="IPR032311">
    <property type="entry name" value="DUF4982"/>
</dbReference>
<name>A0A917MAA6_9BACT</name>
<protein>
    <recommendedName>
        <fullName evidence="11">Beta-galactosidase</fullName>
    </recommendedName>
</protein>
<dbReference type="InterPro" id="IPR013783">
    <property type="entry name" value="Ig-like_fold"/>
</dbReference>
<dbReference type="InterPro" id="IPR006103">
    <property type="entry name" value="Glyco_hydro_2_cat"/>
</dbReference>
<comment type="caution">
    <text evidence="9">The sequence shown here is derived from an EMBL/GenBank/DDBJ whole genome shotgun (WGS) entry which is preliminary data.</text>
</comment>
<evidence type="ECO:0000313" key="9">
    <source>
        <dbReference type="EMBL" id="GGG87584.1"/>
    </source>
</evidence>
<dbReference type="Proteomes" id="UP000647241">
    <property type="component" value="Unassembled WGS sequence"/>
</dbReference>
<dbReference type="Pfam" id="PF00703">
    <property type="entry name" value="Glyco_hydro_2"/>
    <property type="match status" value="1"/>
</dbReference>
<dbReference type="InterPro" id="IPR006104">
    <property type="entry name" value="Glyco_hydro_2_N"/>
</dbReference>
<dbReference type="InterPro" id="IPR006102">
    <property type="entry name" value="Ig-like_GH2"/>
</dbReference>
<evidence type="ECO:0000259" key="5">
    <source>
        <dbReference type="Pfam" id="PF02836"/>
    </source>
</evidence>
<evidence type="ECO:0000313" key="10">
    <source>
        <dbReference type="Proteomes" id="UP000647241"/>
    </source>
</evidence>
<evidence type="ECO:0008006" key="11">
    <source>
        <dbReference type="Google" id="ProtNLM"/>
    </source>
</evidence>
<dbReference type="InterPro" id="IPR006101">
    <property type="entry name" value="Glyco_hydro_2"/>
</dbReference>